<name>A0A1B7NJY1_9EURO</name>
<accession>A0A1B7NJY1</accession>
<organism evidence="1 2">
    <name type="scientific">Emergomyces africanus</name>
    <dbReference type="NCBI Taxonomy" id="1955775"/>
    <lineage>
        <taxon>Eukaryota</taxon>
        <taxon>Fungi</taxon>
        <taxon>Dikarya</taxon>
        <taxon>Ascomycota</taxon>
        <taxon>Pezizomycotina</taxon>
        <taxon>Eurotiomycetes</taxon>
        <taxon>Eurotiomycetidae</taxon>
        <taxon>Onygenales</taxon>
        <taxon>Ajellomycetaceae</taxon>
        <taxon>Emergomyces</taxon>
    </lineage>
</organism>
<sequence>MIDAVLDILDLFKFSQSHLNIIFTSTVNKMKLKSSQLV</sequence>
<gene>
    <name evidence="1" type="ORF">ACJ72_08726</name>
</gene>
<dbReference type="EMBL" id="LGUA01003794">
    <property type="protein sequence ID" value="OAX76980.1"/>
    <property type="molecule type" value="Genomic_DNA"/>
</dbReference>
<comment type="caution">
    <text evidence="1">The sequence shown here is derived from an EMBL/GenBank/DDBJ whole genome shotgun (WGS) entry which is preliminary data.</text>
</comment>
<evidence type="ECO:0000313" key="2">
    <source>
        <dbReference type="Proteomes" id="UP000091918"/>
    </source>
</evidence>
<dbReference type="Proteomes" id="UP000091918">
    <property type="component" value="Unassembled WGS sequence"/>
</dbReference>
<keyword evidence="2" id="KW-1185">Reference proteome</keyword>
<reference evidence="1 2" key="1">
    <citation type="submission" date="2015-07" db="EMBL/GenBank/DDBJ databases">
        <title>Emmonsia species relationships and genome sequence.</title>
        <authorList>
            <person name="Cuomo C.A."/>
            <person name="Schwartz I.S."/>
            <person name="Kenyon C."/>
            <person name="de Hoog G.S."/>
            <person name="Govender N.P."/>
            <person name="Botha A."/>
            <person name="Moreno L."/>
            <person name="de Vries M."/>
            <person name="Munoz J.F."/>
            <person name="Stielow J.B."/>
        </authorList>
    </citation>
    <scope>NUCLEOTIDE SEQUENCE [LARGE SCALE GENOMIC DNA]</scope>
    <source>
        <strain evidence="1 2">CBS 136260</strain>
    </source>
</reference>
<protein>
    <submittedName>
        <fullName evidence="1">Uncharacterized protein</fullName>
    </submittedName>
</protein>
<proteinExistence type="predicted"/>
<evidence type="ECO:0000313" key="1">
    <source>
        <dbReference type="EMBL" id="OAX76980.1"/>
    </source>
</evidence>
<dbReference type="AlphaFoldDB" id="A0A1B7NJY1"/>